<reference evidence="3 4" key="1">
    <citation type="submission" date="2019-08" db="EMBL/GenBank/DDBJ databases">
        <title>Pseudomonas haemolytica sp. nov. isolated from raw milk and skim milk concentrate.</title>
        <authorList>
            <person name="Hofmann K."/>
            <person name="Huptas C."/>
            <person name="Doll E."/>
            <person name="Scherer S."/>
            <person name="Wenning M."/>
        </authorList>
    </citation>
    <scope>NUCLEOTIDE SEQUENCE [LARGE SCALE GENOMIC DNA]</scope>
    <source>
        <strain evidence="3 4">DSM 108987</strain>
    </source>
</reference>
<keyword evidence="5" id="KW-1185">Reference proteome</keyword>
<evidence type="ECO:0000259" key="1">
    <source>
        <dbReference type="PROSITE" id="PS51186"/>
    </source>
</evidence>
<name>A0A5P1D6M5_9PSED</name>
<comment type="caution">
    <text evidence="3">The sequence shown here is derived from an EMBL/GenBank/DDBJ whole genome shotgun (WGS) entry which is preliminary data.</text>
</comment>
<reference evidence="2 5" key="2">
    <citation type="submission" date="2021-01" db="EMBL/GenBank/DDBJ databases">
        <title>Antibiotic resistance and phylogeny of Pseudomonas spp. isolated over three decades from chicken meat in the Norwegian food chain.</title>
        <authorList>
            <person name="Moen B."/>
        </authorList>
    </citation>
    <scope>NUCLEOTIDE SEQUENCE [LARGE SCALE GENOMIC DNA]</scope>
    <source>
        <strain evidence="2 5">MF6766</strain>
    </source>
</reference>
<organism evidence="3 4">
    <name type="scientific">Pseudomonas haemolytica</name>
    <dbReference type="NCBI Taxonomy" id="2600065"/>
    <lineage>
        <taxon>Bacteria</taxon>
        <taxon>Pseudomonadati</taxon>
        <taxon>Pseudomonadota</taxon>
        <taxon>Gammaproteobacteria</taxon>
        <taxon>Pseudomonadales</taxon>
        <taxon>Pseudomonadaceae</taxon>
        <taxon>Pseudomonas</taxon>
    </lineage>
</organism>
<dbReference type="EMBL" id="JAENSR010000006">
    <property type="protein sequence ID" value="MBK3461826.1"/>
    <property type="molecule type" value="Genomic_DNA"/>
</dbReference>
<protein>
    <submittedName>
        <fullName evidence="3">GNAT family N-acetyltransferase</fullName>
    </submittedName>
</protein>
<dbReference type="AlphaFoldDB" id="A0A5P1D6M5"/>
<evidence type="ECO:0000313" key="3">
    <source>
        <dbReference type="EMBL" id="MRJ36085.1"/>
    </source>
</evidence>
<feature type="domain" description="N-acetyltransferase" evidence="1">
    <location>
        <begin position="126"/>
        <end position="260"/>
    </location>
</feature>
<dbReference type="PROSITE" id="PS51186">
    <property type="entry name" value="GNAT"/>
    <property type="match status" value="1"/>
</dbReference>
<dbReference type="Proteomes" id="UP000620382">
    <property type="component" value="Unassembled WGS sequence"/>
</dbReference>
<sequence>MYADATCDLSTRYHLTEDHYFAATCALHRRYSAGINAYFIDEHFVPWNLLFIRVGSAPSGEAMVQPLELIRRTLIEIRVVIHEEKVQGLREVLTGLDFQPAEKTTVMVLQLSRFVPSKSEGGVQISLTRDLNAWAIPLGNAFAMLPESVVHYQERHQRALEADETLYHFTLSVEGQVSSSLTLSLCKGEARLNDVGTLISFRGRGYATQLIQAALLHAAALGANRCFLEASEGAVPLYCKLGFERLFDYQSFTRQAVAVP</sequence>
<dbReference type="Proteomes" id="UP000408764">
    <property type="component" value="Unassembled WGS sequence"/>
</dbReference>
<dbReference type="Pfam" id="PF00583">
    <property type="entry name" value="Acetyltransf_1"/>
    <property type="match status" value="1"/>
</dbReference>
<dbReference type="GO" id="GO:0016747">
    <property type="term" value="F:acyltransferase activity, transferring groups other than amino-acyl groups"/>
    <property type="evidence" value="ECO:0007669"/>
    <property type="project" value="InterPro"/>
</dbReference>
<evidence type="ECO:0000313" key="5">
    <source>
        <dbReference type="Proteomes" id="UP000620382"/>
    </source>
</evidence>
<dbReference type="InterPro" id="IPR016181">
    <property type="entry name" value="Acyl_CoA_acyltransferase"/>
</dbReference>
<accession>A0A5P1D6M5</accession>
<evidence type="ECO:0000313" key="4">
    <source>
        <dbReference type="Proteomes" id="UP000408764"/>
    </source>
</evidence>
<gene>
    <name evidence="3" type="ORF">FRT59_03705</name>
    <name evidence="2" type="ORF">JJD71_22420</name>
</gene>
<dbReference type="RefSeq" id="WP_153870422.1">
    <property type="nucleotide sequence ID" value="NZ_JAEKCT010000007.1"/>
</dbReference>
<dbReference type="EMBL" id="VOIW01000001">
    <property type="protein sequence ID" value="MRJ36085.1"/>
    <property type="molecule type" value="Genomic_DNA"/>
</dbReference>
<keyword evidence="3" id="KW-0808">Transferase</keyword>
<proteinExistence type="predicted"/>
<dbReference type="InterPro" id="IPR000182">
    <property type="entry name" value="GNAT_dom"/>
</dbReference>
<dbReference type="Gene3D" id="3.40.630.30">
    <property type="match status" value="1"/>
</dbReference>
<evidence type="ECO:0000313" key="2">
    <source>
        <dbReference type="EMBL" id="MBK3461826.1"/>
    </source>
</evidence>
<dbReference type="SUPFAM" id="SSF55729">
    <property type="entry name" value="Acyl-CoA N-acyltransferases (Nat)"/>
    <property type="match status" value="1"/>
</dbReference>
<dbReference type="OrthoDB" id="5637934at2"/>